<dbReference type="RefSeq" id="WP_203000112.1">
    <property type="nucleotide sequence ID" value="NZ_JAEMEF010000005.1"/>
</dbReference>
<comment type="caution">
    <text evidence="1">The sequence shown here is derived from an EMBL/GenBank/DDBJ whole genome shotgun (WGS) entry which is preliminary data.</text>
</comment>
<evidence type="ECO:0000313" key="1">
    <source>
        <dbReference type="EMBL" id="MBL7559753.1"/>
    </source>
</evidence>
<dbReference type="Proteomes" id="UP000605013">
    <property type="component" value="Unassembled WGS sequence"/>
</dbReference>
<reference evidence="1 2" key="1">
    <citation type="submission" date="2020-12" db="EMBL/GenBank/DDBJ databases">
        <title>Olleya sediminilitoris sp. nov., isolated from a tidal flat.</title>
        <authorList>
            <person name="Park S."/>
            <person name="Yoon J.-H."/>
        </authorList>
    </citation>
    <scope>NUCLEOTIDE SEQUENCE [LARGE SCALE GENOMIC DNA]</scope>
    <source>
        <strain evidence="1 2">YSTF-M6</strain>
    </source>
</reference>
<evidence type="ECO:0000313" key="2">
    <source>
        <dbReference type="Proteomes" id="UP000605013"/>
    </source>
</evidence>
<name>A0ABS1WKW3_9FLAO</name>
<organism evidence="1 2">
    <name type="scientific">Olleya sediminilitoris</name>
    <dbReference type="NCBI Taxonomy" id="2795739"/>
    <lineage>
        <taxon>Bacteria</taxon>
        <taxon>Pseudomonadati</taxon>
        <taxon>Bacteroidota</taxon>
        <taxon>Flavobacteriia</taxon>
        <taxon>Flavobacteriales</taxon>
        <taxon>Flavobacteriaceae</taxon>
    </lineage>
</organism>
<dbReference type="EMBL" id="JAEMEF010000005">
    <property type="protein sequence ID" value="MBL7559753.1"/>
    <property type="molecule type" value="Genomic_DNA"/>
</dbReference>
<gene>
    <name evidence="1" type="ORF">JAO71_08045</name>
</gene>
<sequence>MSIRIGNSCVNCENLTENEVCKVHAVKVSDNYTCDSFEMKAALKNDPNCGTCARYESTNCVNPQKAAPGMLCSHWAPQNAQA</sequence>
<accession>A0ABS1WKW3</accession>
<proteinExistence type="predicted"/>
<keyword evidence="2" id="KW-1185">Reference proteome</keyword>
<evidence type="ECO:0008006" key="3">
    <source>
        <dbReference type="Google" id="ProtNLM"/>
    </source>
</evidence>
<protein>
    <recommendedName>
        <fullName evidence="3">DUF1540 domain-containing protein</fullName>
    </recommendedName>
</protein>